<feature type="region of interest" description="Disordered" evidence="1">
    <location>
        <begin position="330"/>
        <end position="358"/>
    </location>
</feature>
<protein>
    <recommendedName>
        <fullName evidence="4">P-loop containing nucleoside triphosphate hydrolase</fullName>
    </recommendedName>
</protein>
<dbReference type="AlphaFoldDB" id="A0A5M8PD44"/>
<evidence type="ECO:0000313" key="2">
    <source>
        <dbReference type="EMBL" id="KAA6406830.1"/>
    </source>
</evidence>
<dbReference type="InterPro" id="IPR027417">
    <property type="entry name" value="P-loop_NTPase"/>
</dbReference>
<name>A0A5M8PD44_9LECA</name>
<dbReference type="SUPFAM" id="SSF52540">
    <property type="entry name" value="P-loop containing nucleoside triphosphate hydrolases"/>
    <property type="match status" value="1"/>
</dbReference>
<gene>
    <name evidence="2" type="ORF">FRX48_09328</name>
</gene>
<accession>A0A5M8PD44</accession>
<feature type="compositionally biased region" description="Acidic residues" evidence="1">
    <location>
        <begin position="460"/>
        <end position="477"/>
    </location>
</feature>
<feature type="region of interest" description="Disordered" evidence="1">
    <location>
        <begin position="412"/>
        <end position="484"/>
    </location>
</feature>
<dbReference type="Gene3D" id="3.40.50.300">
    <property type="entry name" value="P-loop containing nucleotide triphosphate hydrolases"/>
    <property type="match status" value="1"/>
</dbReference>
<feature type="compositionally biased region" description="Low complexity" evidence="1">
    <location>
        <begin position="420"/>
        <end position="429"/>
    </location>
</feature>
<comment type="caution">
    <text evidence="2">The sequence shown here is derived from an EMBL/GenBank/DDBJ whole genome shotgun (WGS) entry which is preliminary data.</text>
</comment>
<dbReference type="CDD" id="cd00882">
    <property type="entry name" value="Ras_like_GTPase"/>
    <property type="match status" value="1"/>
</dbReference>
<feature type="compositionally biased region" description="Low complexity" evidence="1">
    <location>
        <begin position="446"/>
        <end position="459"/>
    </location>
</feature>
<dbReference type="Proteomes" id="UP000324767">
    <property type="component" value="Unassembled WGS sequence"/>
</dbReference>
<dbReference type="EMBL" id="VXIT01000022">
    <property type="protein sequence ID" value="KAA6406830.1"/>
    <property type="molecule type" value="Genomic_DNA"/>
</dbReference>
<evidence type="ECO:0000313" key="3">
    <source>
        <dbReference type="Proteomes" id="UP000324767"/>
    </source>
</evidence>
<sequence>MDEPIIEIVHILLMGLAGAGKSTFIKTFTGNPNIPTGAGLDSVTKDIDVYIKNYKESGRTYEIYLYHCPGFGDGSVTTLEILGNITKLVNHICRDYHMAGFLYLHDITQPRMSAAGEKGIRVLERMLGRDKWGNCTLVTTKWNCSKMPEEEKSREQELRTRDKYWKSMIQGNPKASIKKFLNTEESALKILKPHLNKRFKPDISLQMADPFGPLLPLGKTGAGLVAGGIRQNLEQHELDHADKILGQKFDEKKYQELVEEKERLMKAQRTQRGQRIICRTLLYAGAITVTAMTLGLGAGSFNKPWRYEVKAIEEKKKSERKMARLDKKIRKAKKGANVNDATKDQSLPEPIHEPPSLEPKIEVESADAIPTATSEPGSATGRIKAFAGTFSNTMSFCKDLFAKMPKFSKMLPKAPKAPKTPKSATSAKAQVARKYRSRPKTNKIQTDTSSTTSSDQSSATDDDEEDDEEDDDVDDDNGSDRGLN</sequence>
<evidence type="ECO:0008006" key="4">
    <source>
        <dbReference type="Google" id="ProtNLM"/>
    </source>
</evidence>
<proteinExistence type="predicted"/>
<organism evidence="2 3">
    <name type="scientific">Lasallia pustulata</name>
    <dbReference type="NCBI Taxonomy" id="136370"/>
    <lineage>
        <taxon>Eukaryota</taxon>
        <taxon>Fungi</taxon>
        <taxon>Dikarya</taxon>
        <taxon>Ascomycota</taxon>
        <taxon>Pezizomycotina</taxon>
        <taxon>Lecanoromycetes</taxon>
        <taxon>OSLEUM clade</taxon>
        <taxon>Umbilicariomycetidae</taxon>
        <taxon>Umbilicariales</taxon>
        <taxon>Umbilicariaceae</taxon>
        <taxon>Lasallia</taxon>
    </lineage>
</organism>
<evidence type="ECO:0000256" key="1">
    <source>
        <dbReference type="SAM" id="MobiDB-lite"/>
    </source>
</evidence>
<reference evidence="2 3" key="1">
    <citation type="submission" date="2019-09" db="EMBL/GenBank/DDBJ databases">
        <title>The hologenome of the rock-dwelling lichen Lasallia pustulata.</title>
        <authorList>
            <person name="Greshake Tzovaras B."/>
            <person name="Segers F."/>
            <person name="Bicker A."/>
            <person name="Dal Grande F."/>
            <person name="Otte J."/>
            <person name="Hankeln T."/>
            <person name="Schmitt I."/>
            <person name="Ebersberger I."/>
        </authorList>
    </citation>
    <scope>NUCLEOTIDE SEQUENCE [LARGE SCALE GENOMIC DNA]</scope>
    <source>
        <strain evidence="2">A1-1</strain>
    </source>
</reference>
<dbReference type="OrthoDB" id="8954335at2759"/>
<feature type="compositionally biased region" description="Basic residues" evidence="1">
    <location>
        <begin position="431"/>
        <end position="441"/>
    </location>
</feature>